<dbReference type="EMBL" id="CP036150">
    <property type="protein sequence ID" value="QEN08107.1"/>
    <property type="molecule type" value="Genomic_DNA"/>
</dbReference>
<dbReference type="AlphaFoldDB" id="A0A5C1QKW0"/>
<sequence>MILTASLGGMALLSSLFVIMGFKGKPETLDDYITHRGKSSSLVAGFSLAASVLGGWILFSPAETGTWAGISGLIGYAFGQAMPLFLLAFFGPVLLNLLPRGYGFSDYIASRYGRKTAFMASIIMLFYMGTFLSAELTAIGQVMEFAFRIPLLISCSLIMLLVFAYVFRGGLGASIKTDKIQLYVLVPLLLALATAVVYELSMKNGSLGDQIHAAAPELLSFTFIPGWKFGIVLFLGVTCSNLFHQGFWQRIYTVKENQSQKNAFLLGGIIIIPLVLLAGFFGIFARSAGTLNPAEPSLAVFSLLSLLSPLFTVILVLLAFLLVLSSIDTLLNGIVSTIVSWKGIEKESPHQLLRAQFLTVLIGSIAVFFGSRGGSVLYLFLLADLICSAFAFPLLYGLFNKNISGGQSMLAGFTAIILGAPFFPGPDFSSWSGLPADMFISFLLALSSAAIISVFAGLRKNKNG</sequence>
<evidence type="ECO:0000256" key="1">
    <source>
        <dbReference type="ARBA" id="ARBA00004141"/>
    </source>
</evidence>
<evidence type="ECO:0008006" key="11">
    <source>
        <dbReference type="Google" id="ProtNLM"/>
    </source>
</evidence>
<dbReference type="GO" id="GO:0015606">
    <property type="term" value="F:spermidine transmembrane transporter activity"/>
    <property type="evidence" value="ECO:0007669"/>
    <property type="project" value="TreeGrafter"/>
</dbReference>
<name>A0A5C1QKW0_9SPIO</name>
<feature type="transmembrane region" description="Helical" evidence="8">
    <location>
        <begin position="263"/>
        <end position="285"/>
    </location>
</feature>
<evidence type="ECO:0000256" key="7">
    <source>
        <dbReference type="RuleBase" id="RU362091"/>
    </source>
</evidence>
<dbReference type="GO" id="GO:0005886">
    <property type="term" value="C:plasma membrane"/>
    <property type="evidence" value="ECO:0007669"/>
    <property type="project" value="TreeGrafter"/>
</dbReference>
<keyword evidence="3" id="KW-0813">Transport</keyword>
<feature type="transmembrane region" description="Helical" evidence="8">
    <location>
        <begin position="6"/>
        <end position="22"/>
    </location>
</feature>
<keyword evidence="6 8" id="KW-0472">Membrane</keyword>
<feature type="transmembrane region" description="Helical" evidence="8">
    <location>
        <begin position="118"/>
        <end position="139"/>
    </location>
</feature>
<organism evidence="9 10">
    <name type="scientific">Oceanispirochaeta crateris</name>
    <dbReference type="NCBI Taxonomy" id="2518645"/>
    <lineage>
        <taxon>Bacteria</taxon>
        <taxon>Pseudomonadati</taxon>
        <taxon>Spirochaetota</taxon>
        <taxon>Spirochaetia</taxon>
        <taxon>Spirochaetales</taxon>
        <taxon>Spirochaetaceae</taxon>
        <taxon>Oceanispirochaeta</taxon>
    </lineage>
</organism>
<feature type="transmembrane region" description="Helical" evidence="8">
    <location>
        <begin position="297"/>
        <end position="324"/>
    </location>
</feature>
<evidence type="ECO:0000256" key="6">
    <source>
        <dbReference type="ARBA" id="ARBA00023136"/>
    </source>
</evidence>
<evidence type="ECO:0000256" key="3">
    <source>
        <dbReference type="ARBA" id="ARBA00022448"/>
    </source>
</evidence>
<keyword evidence="10" id="KW-1185">Reference proteome</keyword>
<feature type="transmembrane region" description="Helical" evidence="8">
    <location>
        <begin position="145"/>
        <end position="168"/>
    </location>
</feature>
<dbReference type="Pfam" id="PF00474">
    <property type="entry name" value="SSF"/>
    <property type="match status" value="1"/>
</dbReference>
<protein>
    <recommendedName>
        <fullName evidence="11">Sodium:solute symporter</fullName>
    </recommendedName>
</protein>
<feature type="transmembrane region" description="Helical" evidence="8">
    <location>
        <begin position="180"/>
        <end position="198"/>
    </location>
</feature>
<evidence type="ECO:0000256" key="8">
    <source>
        <dbReference type="SAM" id="Phobius"/>
    </source>
</evidence>
<dbReference type="OrthoDB" id="9810181at2"/>
<gene>
    <name evidence="9" type="ORF">EXM22_08950</name>
</gene>
<dbReference type="Gene3D" id="1.20.1730.10">
    <property type="entry name" value="Sodium/glucose cotransporter"/>
    <property type="match status" value="1"/>
</dbReference>
<accession>A0A5C1QKW0</accession>
<dbReference type="PROSITE" id="PS50283">
    <property type="entry name" value="NA_SOLUT_SYMP_3"/>
    <property type="match status" value="1"/>
</dbReference>
<dbReference type="PANTHER" id="PTHR48086">
    <property type="entry name" value="SODIUM/PROLINE SYMPORTER-RELATED"/>
    <property type="match status" value="1"/>
</dbReference>
<dbReference type="Proteomes" id="UP000324209">
    <property type="component" value="Chromosome"/>
</dbReference>
<feature type="transmembrane region" description="Helical" evidence="8">
    <location>
        <begin position="352"/>
        <end position="370"/>
    </location>
</feature>
<evidence type="ECO:0000313" key="9">
    <source>
        <dbReference type="EMBL" id="QEN08107.1"/>
    </source>
</evidence>
<evidence type="ECO:0000256" key="5">
    <source>
        <dbReference type="ARBA" id="ARBA00022989"/>
    </source>
</evidence>
<feature type="transmembrane region" description="Helical" evidence="8">
    <location>
        <begin position="438"/>
        <end position="458"/>
    </location>
</feature>
<feature type="transmembrane region" description="Helical" evidence="8">
    <location>
        <begin position="42"/>
        <end position="62"/>
    </location>
</feature>
<reference evidence="9 10" key="1">
    <citation type="submission" date="2019-02" db="EMBL/GenBank/DDBJ databases">
        <title>Complete Genome Sequence and Methylome Analysis of free living Spirochaetas.</title>
        <authorList>
            <person name="Fomenkov A."/>
            <person name="Dubinina G."/>
            <person name="Leshcheva N."/>
            <person name="Mikheeva N."/>
            <person name="Grabovich M."/>
            <person name="Vincze T."/>
            <person name="Roberts R.J."/>
        </authorList>
    </citation>
    <scope>NUCLEOTIDE SEQUENCE [LARGE SCALE GENOMIC DNA]</scope>
    <source>
        <strain evidence="9 10">K2</strain>
    </source>
</reference>
<comment type="subcellular location">
    <subcellularLocation>
        <location evidence="1">Membrane</location>
        <topology evidence="1">Multi-pass membrane protein</topology>
    </subcellularLocation>
</comment>
<dbReference type="InterPro" id="IPR038377">
    <property type="entry name" value="Na/Glc_symporter_sf"/>
</dbReference>
<proteinExistence type="inferred from homology"/>
<feature type="transmembrane region" description="Helical" evidence="8">
    <location>
        <begin position="218"/>
        <end position="243"/>
    </location>
</feature>
<dbReference type="InterPro" id="IPR050277">
    <property type="entry name" value="Sodium:Solute_Symporter"/>
</dbReference>
<dbReference type="PANTHER" id="PTHR48086:SF10">
    <property type="entry name" value="AGR155CP"/>
    <property type="match status" value="1"/>
</dbReference>
<dbReference type="KEGG" id="ock:EXM22_08950"/>
<feature type="transmembrane region" description="Helical" evidence="8">
    <location>
        <begin position="408"/>
        <end position="426"/>
    </location>
</feature>
<dbReference type="RefSeq" id="WP_149486187.1">
    <property type="nucleotide sequence ID" value="NZ_CP036150.1"/>
</dbReference>
<comment type="similarity">
    <text evidence="2 7">Belongs to the sodium:solute symporter (SSF) (TC 2.A.21) family.</text>
</comment>
<feature type="transmembrane region" description="Helical" evidence="8">
    <location>
        <begin position="376"/>
        <end position="396"/>
    </location>
</feature>
<keyword evidence="5 8" id="KW-1133">Transmembrane helix</keyword>
<feature type="transmembrane region" description="Helical" evidence="8">
    <location>
        <begin position="74"/>
        <end position="98"/>
    </location>
</feature>
<evidence type="ECO:0000313" key="10">
    <source>
        <dbReference type="Proteomes" id="UP000324209"/>
    </source>
</evidence>
<dbReference type="InterPro" id="IPR001734">
    <property type="entry name" value="Na/solute_symporter"/>
</dbReference>
<evidence type="ECO:0000256" key="4">
    <source>
        <dbReference type="ARBA" id="ARBA00022692"/>
    </source>
</evidence>
<keyword evidence="4 8" id="KW-0812">Transmembrane</keyword>
<evidence type="ECO:0000256" key="2">
    <source>
        <dbReference type="ARBA" id="ARBA00006434"/>
    </source>
</evidence>